<dbReference type="InterPro" id="IPR027417">
    <property type="entry name" value="P-loop_NTPase"/>
</dbReference>
<keyword evidence="2 6" id="KW-0547">Nucleotide-binding</keyword>
<dbReference type="PROSITE" id="PS51193">
    <property type="entry name" value="HELICASE_ATP_BIND_2"/>
    <property type="match status" value="1"/>
</dbReference>
<dbReference type="InterPro" id="IPR036397">
    <property type="entry name" value="RNaseH_sf"/>
</dbReference>
<keyword evidence="9" id="KW-0347">Helicase</keyword>
<comment type="caution">
    <text evidence="9">The sequence shown here is derived from an EMBL/GenBank/DDBJ whole genome shotgun (WGS) entry which is preliminary data.</text>
</comment>
<gene>
    <name evidence="6 7 9" type="primary">dinG</name>
    <name evidence="9" type="ORF">ACFSUC_15300</name>
</gene>
<name>A0ABW5RDW2_9BACL</name>
<dbReference type="InterPro" id="IPR012337">
    <property type="entry name" value="RNaseH-like_sf"/>
</dbReference>
<evidence type="ECO:0000313" key="9">
    <source>
        <dbReference type="EMBL" id="MFD2672935.1"/>
    </source>
</evidence>
<keyword evidence="1 6" id="KW-0540">Nuclease</keyword>
<evidence type="ECO:0000256" key="2">
    <source>
        <dbReference type="ARBA" id="ARBA00022741"/>
    </source>
</evidence>
<dbReference type="SMART" id="SM00479">
    <property type="entry name" value="EXOIII"/>
    <property type="match status" value="1"/>
</dbReference>
<dbReference type="InterPro" id="IPR006555">
    <property type="entry name" value="ATP-dep_Helicase_C"/>
</dbReference>
<evidence type="ECO:0000256" key="4">
    <source>
        <dbReference type="ARBA" id="ARBA00022839"/>
    </source>
</evidence>
<dbReference type="RefSeq" id="WP_379930496.1">
    <property type="nucleotide sequence ID" value="NZ_JBHUMM010000043.1"/>
</dbReference>
<keyword evidence="4 6" id="KW-0269">Exonuclease</keyword>
<evidence type="ECO:0000256" key="3">
    <source>
        <dbReference type="ARBA" id="ARBA00022801"/>
    </source>
</evidence>
<dbReference type="InterPro" id="IPR006935">
    <property type="entry name" value="Helicase/UvrB_N"/>
</dbReference>
<evidence type="ECO:0000256" key="5">
    <source>
        <dbReference type="ARBA" id="ARBA00022840"/>
    </source>
</evidence>
<dbReference type="InterPro" id="IPR006054">
    <property type="entry name" value="DnaQ"/>
</dbReference>
<dbReference type="InterPro" id="IPR013520">
    <property type="entry name" value="Ribonucl_H"/>
</dbReference>
<evidence type="ECO:0000259" key="8">
    <source>
        <dbReference type="PROSITE" id="PS51193"/>
    </source>
</evidence>
<dbReference type="Proteomes" id="UP001597497">
    <property type="component" value="Unassembled WGS sequence"/>
</dbReference>
<dbReference type="Gene3D" id="3.40.50.300">
    <property type="entry name" value="P-loop containing nucleotide triphosphate hydrolases"/>
    <property type="match status" value="2"/>
</dbReference>
<evidence type="ECO:0000256" key="1">
    <source>
        <dbReference type="ARBA" id="ARBA00022722"/>
    </source>
</evidence>
<dbReference type="InterPro" id="IPR006310">
    <property type="entry name" value="DinG"/>
</dbReference>
<proteinExistence type="inferred from homology"/>
<dbReference type="SUPFAM" id="SSF52540">
    <property type="entry name" value="P-loop containing nucleoside triphosphate hydrolases"/>
    <property type="match status" value="1"/>
</dbReference>
<evidence type="ECO:0000256" key="6">
    <source>
        <dbReference type="HAMAP-Rule" id="MF_02206"/>
    </source>
</evidence>
<keyword evidence="5 6" id="KW-0067">ATP-binding</keyword>
<organism evidence="9 10">
    <name type="scientific">Marinicrinis sediminis</name>
    <dbReference type="NCBI Taxonomy" id="1652465"/>
    <lineage>
        <taxon>Bacteria</taxon>
        <taxon>Bacillati</taxon>
        <taxon>Bacillota</taxon>
        <taxon>Bacilli</taxon>
        <taxon>Bacillales</taxon>
        <taxon>Paenibacillaceae</taxon>
    </lineage>
</organism>
<comment type="similarity">
    <text evidence="6 7">Belongs to the helicase family. DinG subfamily. Type 2 sub-subfamily.</text>
</comment>
<feature type="short sequence motif" description="DEAH box" evidence="6">
    <location>
        <begin position="465"/>
        <end position="468"/>
    </location>
</feature>
<reference evidence="10" key="1">
    <citation type="journal article" date="2019" name="Int. J. Syst. Evol. Microbiol.">
        <title>The Global Catalogue of Microorganisms (GCM) 10K type strain sequencing project: providing services to taxonomists for standard genome sequencing and annotation.</title>
        <authorList>
            <consortium name="The Broad Institute Genomics Platform"/>
            <consortium name="The Broad Institute Genome Sequencing Center for Infectious Disease"/>
            <person name="Wu L."/>
            <person name="Ma J."/>
        </authorList>
    </citation>
    <scope>NUCLEOTIDE SEQUENCE [LARGE SCALE GENOMIC DNA]</scope>
    <source>
        <strain evidence="10">KCTC 33676</strain>
    </source>
</reference>
<dbReference type="InterPro" id="IPR014013">
    <property type="entry name" value="Helic_SF1/SF2_ATP-bd_DinG/Rad3"/>
</dbReference>
<dbReference type="HAMAP" id="MF_02206">
    <property type="entry name" value="DinG_exonucl"/>
    <property type="match status" value="1"/>
</dbReference>
<dbReference type="SMART" id="SM00487">
    <property type="entry name" value="DEXDc"/>
    <property type="match status" value="1"/>
</dbReference>
<dbReference type="NCBIfam" id="TIGR00573">
    <property type="entry name" value="dnaq"/>
    <property type="match status" value="1"/>
</dbReference>
<feature type="binding site" evidence="6">
    <location>
        <begin position="284"/>
        <end position="291"/>
    </location>
    <ligand>
        <name>ATP</name>
        <dbReference type="ChEBI" id="CHEBI:30616"/>
    </ligand>
</feature>
<dbReference type="Pfam" id="PF13307">
    <property type="entry name" value="Helicase_C_2"/>
    <property type="match status" value="1"/>
</dbReference>
<dbReference type="EMBL" id="JBHUMM010000043">
    <property type="protein sequence ID" value="MFD2672935.1"/>
    <property type="molecule type" value="Genomic_DNA"/>
</dbReference>
<dbReference type="GO" id="GO:0016787">
    <property type="term" value="F:hydrolase activity"/>
    <property type="evidence" value="ECO:0007669"/>
    <property type="project" value="UniProtKB-KW"/>
</dbReference>
<dbReference type="NCBIfam" id="TIGR01407">
    <property type="entry name" value="dinG_rel"/>
    <property type="match status" value="1"/>
</dbReference>
<accession>A0ABW5RDW2</accession>
<dbReference type="EC" id="3.1.-.-" evidence="6 7"/>
<evidence type="ECO:0000256" key="7">
    <source>
        <dbReference type="RuleBase" id="RU364106"/>
    </source>
</evidence>
<feature type="domain" description="Helicase ATP-binding" evidence="8">
    <location>
        <begin position="249"/>
        <end position="513"/>
    </location>
</feature>
<dbReference type="Gene3D" id="3.30.420.10">
    <property type="entry name" value="Ribonuclease H-like superfamily/Ribonuclease H"/>
    <property type="match status" value="1"/>
</dbReference>
<dbReference type="SMART" id="SM00491">
    <property type="entry name" value="HELICc2"/>
    <property type="match status" value="1"/>
</dbReference>
<sequence>MKYAVIDFETTGSGHQDEIIQIGCTLIEHDRITDQYSSFVKPVQDIPEMITQLTGITNEMVQEAPVLDEALRELLPYLEGAVFVAHHAAFDLGFLQRALDECGYAAFQGPVLDTVDILRVLFPELPSLQLSMVSGAFEIDHERPHQADSDAEATAEALLRCIDKMESLPYLTLQRLSHIFDAPRASLHDMKWWIDEWIVQREVQGRLEEPVHAYRQWALAVDDWKDAAELEERELPEDFEAFYTELVEALKLKFDRYEEREAQVTMIHEVIDAFEKQKHLIVEAGTGTGKSLGYLIPSLYYSIKHEQKITISTHTINLQEQIRQRDVPLLNDIMPVPFEAAVLKGRSHYLCLRKFEHKMNSKDYDAQKEQILWAAQMAIWLGETQTGDEEEIHLGPKGMESWRTVSSDADSCLNRACPWFRKCFYHRARNQANQADVVITNHSLLFTDQKADHRLLPAYQRLIIDEAHQFEETAGRHLGTETHYFTLTNALLWLHKEGNIGKLPQLSEMLMHSGYEKAEKWVDALDQAIHKSIQLQQSWDEFFEKVYGEDMVPLEATAMQEGGQAVVRYKPGELPAYWPSLKEIEENIHVHSSELLKTLQKALDEVKDEVDDYDIQSVLTDIQGSVKDIERCRDEMRLFLSMKKDHVYWIEANVSFRHKSLQFFTVPIDVSYLLKEKFFDVKESIVLTSATLSVNRNFAYIREQVGLGSEASSEDVHTVQLSSPFNYRENVLVCIPRDFPKLKGRIGEKEYVEELIRSLAEVAKITQGRMLVLFTSYRMLRDVHGALKEQLQDTSIQVLGQGVDSNNRSKLTKWFTDRAQSVLLGTSSFWEGVDIPGEALSCLVIVRLPFQPPNHPVAEAKAEYLKQKNKNPFMDYTVPQAVIRFKQGFGRLIRTSSDRGIVLIYDTRVIDTYYGKHFLYSLPGPKMEHMSKQLMIERVREWFEPSQAYPLEAQKKG</sequence>
<dbReference type="Pfam" id="PF00929">
    <property type="entry name" value="RNase_T"/>
    <property type="match status" value="1"/>
</dbReference>
<dbReference type="NCBIfam" id="NF005981">
    <property type="entry name" value="PRK08074.1"/>
    <property type="match status" value="1"/>
</dbReference>
<dbReference type="PANTHER" id="PTHR11472:SF34">
    <property type="entry name" value="REGULATOR OF TELOMERE ELONGATION HELICASE 1"/>
    <property type="match status" value="1"/>
</dbReference>
<dbReference type="InterPro" id="IPR014001">
    <property type="entry name" value="Helicase_ATP-bd"/>
</dbReference>
<comment type="function">
    <text evidence="6 7">3'-5' exonuclease.</text>
</comment>
<dbReference type="SUPFAM" id="SSF53098">
    <property type="entry name" value="Ribonuclease H-like"/>
    <property type="match status" value="1"/>
</dbReference>
<protein>
    <recommendedName>
        <fullName evidence="6 7">3'-5' exonuclease DinG</fullName>
        <ecNumber evidence="6 7">3.1.-.-</ecNumber>
    </recommendedName>
</protein>
<dbReference type="CDD" id="cd06127">
    <property type="entry name" value="DEDDh"/>
    <property type="match status" value="1"/>
</dbReference>
<dbReference type="InterPro" id="IPR045028">
    <property type="entry name" value="DinG/Rad3-like"/>
</dbReference>
<dbReference type="Pfam" id="PF04851">
    <property type="entry name" value="ResIII"/>
    <property type="match status" value="1"/>
</dbReference>
<dbReference type="PANTHER" id="PTHR11472">
    <property type="entry name" value="DNA REPAIR DEAD HELICASE RAD3/XP-D SUBFAMILY MEMBER"/>
    <property type="match status" value="1"/>
</dbReference>
<keyword evidence="10" id="KW-1185">Reference proteome</keyword>
<keyword evidence="3 6" id="KW-0378">Hydrolase</keyword>
<dbReference type="GO" id="GO:0003678">
    <property type="term" value="F:DNA helicase activity"/>
    <property type="evidence" value="ECO:0007669"/>
    <property type="project" value="UniProtKB-EC"/>
</dbReference>
<evidence type="ECO:0000313" key="10">
    <source>
        <dbReference type="Proteomes" id="UP001597497"/>
    </source>
</evidence>